<gene>
    <name evidence="1" type="ORF">L6452_31025</name>
</gene>
<evidence type="ECO:0000313" key="1">
    <source>
        <dbReference type="EMBL" id="KAI3697922.1"/>
    </source>
</evidence>
<dbReference type="Proteomes" id="UP001055879">
    <property type="component" value="Linkage Group LG10"/>
</dbReference>
<dbReference type="EMBL" id="CM042056">
    <property type="protein sequence ID" value="KAI3697922.1"/>
    <property type="molecule type" value="Genomic_DNA"/>
</dbReference>
<keyword evidence="2" id="KW-1185">Reference proteome</keyword>
<accession>A0ACB8ZJC3</accession>
<evidence type="ECO:0000313" key="2">
    <source>
        <dbReference type="Proteomes" id="UP001055879"/>
    </source>
</evidence>
<proteinExistence type="predicted"/>
<sequence>MQELTIRSAAGNGNLRTRSKEDGAICLYLVVGNSNSEKPPSLNFDYNKAQLACYGVVNDKNHGNTPALEELLPPKGVPDFIYGSEDDDKTEYRLSTKINGMMKEREMARDVIMWLEESVIPVNGPDIALIVVKWVSSPPKVELFHTTYHLWESSIAVEQSAAKAKGELDVAEAKLMLVDCEPVVGENPARKIHLISNAAKTKEEEEEEFKNVWSRLPRRAAKGASFSPVSRKETGKKQFRPSSCLLAKILRDMSSWRSLILRIGEKSPEYEKVENQGDQ</sequence>
<organism evidence="1 2">
    <name type="scientific">Arctium lappa</name>
    <name type="common">Greater burdock</name>
    <name type="synonym">Lappa major</name>
    <dbReference type="NCBI Taxonomy" id="4217"/>
    <lineage>
        <taxon>Eukaryota</taxon>
        <taxon>Viridiplantae</taxon>
        <taxon>Streptophyta</taxon>
        <taxon>Embryophyta</taxon>
        <taxon>Tracheophyta</taxon>
        <taxon>Spermatophyta</taxon>
        <taxon>Magnoliopsida</taxon>
        <taxon>eudicotyledons</taxon>
        <taxon>Gunneridae</taxon>
        <taxon>Pentapetalae</taxon>
        <taxon>asterids</taxon>
        <taxon>campanulids</taxon>
        <taxon>Asterales</taxon>
        <taxon>Asteraceae</taxon>
        <taxon>Carduoideae</taxon>
        <taxon>Cardueae</taxon>
        <taxon>Arctiinae</taxon>
        <taxon>Arctium</taxon>
    </lineage>
</organism>
<protein>
    <submittedName>
        <fullName evidence="1">Uncharacterized protein</fullName>
    </submittedName>
</protein>
<reference evidence="2" key="1">
    <citation type="journal article" date="2022" name="Mol. Ecol. Resour.">
        <title>The genomes of chicory, endive, great burdock and yacon provide insights into Asteraceae palaeo-polyploidization history and plant inulin production.</title>
        <authorList>
            <person name="Fan W."/>
            <person name="Wang S."/>
            <person name="Wang H."/>
            <person name="Wang A."/>
            <person name="Jiang F."/>
            <person name="Liu H."/>
            <person name="Zhao H."/>
            <person name="Xu D."/>
            <person name="Zhang Y."/>
        </authorList>
    </citation>
    <scope>NUCLEOTIDE SEQUENCE [LARGE SCALE GENOMIC DNA]</scope>
    <source>
        <strain evidence="2">cv. Niubang</strain>
    </source>
</reference>
<comment type="caution">
    <text evidence="1">The sequence shown here is derived from an EMBL/GenBank/DDBJ whole genome shotgun (WGS) entry which is preliminary data.</text>
</comment>
<name>A0ACB8ZJC3_ARCLA</name>
<reference evidence="1 2" key="2">
    <citation type="journal article" date="2022" name="Mol. Ecol. Resour.">
        <title>The genomes of chicory, endive, great burdock and yacon provide insights into Asteraceae paleo-polyploidization history and plant inulin production.</title>
        <authorList>
            <person name="Fan W."/>
            <person name="Wang S."/>
            <person name="Wang H."/>
            <person name="Wang A."/>
            <person name="Jiang F."/>
            <person name="Liu H."/>
            <person name="Zhao H."/>
            <person name="Xu D."/>
            <person name="Zhang Y."/>
        </authorList>
    </citation>
    <scope>NUCLEOTIDE SEQUENCE [LARGE SCALE GENOMIC DNA]</scope>
    <source>
        <strain evidence="2">cv. Niubang</strain>
    </source>
</reference>